<dbReference type="InterPro" id="IPR002110">
    <property type="entry name" value="Ankyrin_rpt"/>
</dbReference>
<feature type="repeat" description="ANK" evidence="3">
    <location>
        <begin position="894"/>
        <end position="927"/>
    </location>
</feature>
<comment type="caution">
    <text evidence="5">The sequence shown here is derived from an EMBL/GenBank/DDBJ whole genome shotgun (WGS) entry which is preliminary data.</text>
</comment>
<dbReference type="PROSITE" id="PS51421">
    <property type="entry name" value="RAS"/>
    <property type="match status" value="1"/>
</dbReference>
<dbReference type="AlphaFoldDB" id="A0A1V9ZJ29"/>
<feature type="compositionally biased region" description="Basic and acidic residues" evidence="4">
    <location>
        <begin position="433"/>
        <end position="469"/>
    </location>
</feature>
<dbReference type="PROSITE" id="PS50297">
    <property type="entry name" value="ANK_REP_REGION"/>
    <property type="match status" value="6"/>
</dbReference>
<dbReference type="PROSITE" id="PS50088">
    <property type="entry name" value="ANK_REPEAT"/>
    <property type="match status" value="6"/>
</dbReference>
<dbReference type="InterPro" id="IPR027417">
    <property type="entry name" value="P-loop_NTPase"/>
</dbReference>
<dbReference type="SUPFAM" id="SSF48403">
    <property type="entry name" value="Ankyrin repeat"/>
    <property type="match status" value="1"/>
</dbReference>
<keyword evidence="6" id="KW-1185">Reference proteome</keyword>
<dbReference type="NCBIfam" id="TIGR00231">
    <property type="entry name" value="small_GTP"/>
    <property type="match status" value="1"/>
</dbReference>
<feature type="repeat" description="ANK" evidence="3">
    <location>
        <begin position="608"/>
        <end position="640"/>
    </location>
</feature>
<keyword evidence="1" id="KW-0677">Repeat</keyword>
<dbReference type="SMART" id="SM00175">
    <property type="entry name" value="RAB"/>
    <property type="match status" value="1"/>
</dbReference>
<evidence type="ECO:0000256" key="1">
    <source>
        <dbReference type="ARBA" id="ARBA00022737"/>
    </source>
</evidence>
<dbReference type="Pfam" id="PF12796">
    <property type="entry name" value="Ank_2"/>
    <property type="match status" value="1"/>
</dbReference>
<dbReference type="Proteomes" id="UP000243217">
    <property type="component" value="Unassembled WGS sequence"/>
</dbReference>
<dbReference type="SMART" id="SM00173">
    <property type="entry name" value="RAS"/>
    <property type="match status" value="1"/>
</dbReference>
<protein>
    <submittedName>
        <fullName evidence="5">Ras family GTPase</fullName>
    </submittedName>
</protein>
<evidence type="ECO:0000256" key="2">
    <source>
        <dbReference type="ARBA" id="ARBA00023043"/>
    </source>
</evidence>
<feature type="repeat" description="ANK" evidence="3">
    <location>
        <begin position="861"/>
        <end position="893"/>
    </location>
</feature>
<dbReference type="OrthoDB" id="194358at2759"/>
<dbReference type="InterPro" id="IPR005225">
    <property type="entry name" value="Small_GTP-bd"/>
</dbReference>
<dbReference type="SMART" id="SM00248">
    <property type="entry name" value="ANK"/>
    <property type="match status" value="10"/>
</dbReference>
<dbReference type="Gene3D" id="3.40.50.300">
    <property type="entry name" value="P-loop containing nucleotide triphosphate hydrolases"/>
    <property type="match status" value="1"/>
</dbReference>
<sequence length="1216" mass="136918">MSLAIESVLGSVELFTLITSFQDGLFICLLPLGTTRKPSKKWTKCQINFLTNPNQLTPFYLINRLLQCRPSLISTTFLTNLAHEGQVELLRYLSKHPLTAAIPLDSTLIDQVVCRGNIQTIQYLCEEQGQSNSSGTMICAAHYGYIDIIKYLYSKGQICTPEAITKAFQSGHIDVHKSSFRHAIVRLPSVQLVQARIWLNAIVSMGSFCLQYTRLSCLCWELSHIIVPKCSNRFSKQIMDDGIDCDDFEKTLKVIVLGNGNVGKTSLTTQYAKGRFTSNYKKTIGVDFMERTVHIDGEDVHLMIWDTAGQEEFDTLTSRYYKGAGAAIYVFSTVDRDSFEALPNWQKKVLDECGPLCQVLVQNKMDLIDQAAMSKKEVDEMKQDLNVRLFRASVQENVNVDAIFDYICRRYLKKLAGNEPDAVADISTLTTESDSRHSSKRSLDERKPSKIAKENEKEKISLPPEREEFSSVLMSEPPLQHNTNNVPTQPLPVVPSKRRTNGKKTRNDAYVALEHMQNAKFIAKEARNMAWEDYYSRRWNELDHALEIKAAKNLAMQIEALSKHQATSNNFELWNTALDQRYYEYIKYQLRENAEIPKSMLLTNISNEDLTPLVKACTMSDLKMLKILLDAGADSTVKYPNHENPYMRSIYQAALKDVQIFELLLKHSKVSIAEELCYIDSNGKSLVHLAAEGGHLNVLSLLLNHPTTKHLVKLQTPQKQTALHLAVLGSYTRCVKVLLKVMEPEAIASCDSSGNNVLHLALNPSETRFHLNDLIDTFFTPECPKELFESIDANGCAALHLAIIQNLEGIALKLIHHGKTPLNTCNKEGLTALHMAVAMQNHTLIKALMEANVMIDVVDDIGQTPLLLASLVGDTTTIKLLLDAGADAACQNREGHTSLHYAATYCHDENAFRLLIKKGAGVNAKSAKGNIPLHFAAMKGNHVAARMLLEYGADMSILNEDKRTVVFLARQWGHIELETYFNDLLKEDVALPIPPLSLEMAGSIATKLLRKSKEAKVQVQINRATRSPNRIGKGVLRGLDPLTLSTPNQSVEDNSNEMTPITLDSVLESIIDTDWEHQSISGDSTLSQPFQPPLPNHLCMTPFVKRQLANKELRHDMQELLRYSQPLKPLREHIKARSMVQKPGGVHIPWHLTVPVGGLTLERRFKPSTKHQLHPHYQEPRSISDVRAELAYARQFYWEESSVKRRSRHDLHPITR</sequence>
<reference evidence="5 6" key="1">
    <citation type="journal article" date="2014" name="Genome Biol. Evol.">
        <title>The secreted proteins of Achlya hypogyna and Thraustotheca clavata identify the ancestral oomycete secretome and reveal gene acquisitions by horizontal gene transfer.</title>
        <authorList>
            <person name="Misner I."/>
            <person name="Blouin N."/>
            <person name="Leonard G."/>
            <person name="Richards T.A."/>
            <person name="Lane C.E."/>
        </authorList>
    </citation>
    <scope>NUCLEOTIDE SEQUENCE [LARGE SCALE GENOMIC DNA]</scope>
    <source>
        <strain evidence="5 6">ATCC 34112</strain>
    </source>
</reference>
<dbReference type="EMBL" id="JNBS01001873">
    <property type="protein sequence ID" value="OQR97994.1"/>
    <property type="molecule type" value="Genomic_DNA"/>
</dbReference>
<accession>A0A1V9ZJ29</accession>
<organism evidence="5 6">
    <name type="scientific">Thraustotheca clavata</name>
    <dbReference type="NCBI Taxonomy" id="74557"/>
    <lineage>
        <taxon>Eukaryota</taxon>
        <taxon>Sar</taxon>
        <taxon>Stramenopiles</taxon>
        <taxon>Oomycota</taxon>
        <taxon>Saprolegniomycetes</taxon>
        <taxon>Saprolegniales</taxon>
        <taxon>Achlyaceae</taxon>
        <taxon>Thraustotheca</taxon>
    </lineage>
</organism>
<dbReference type="FunFam" id="3.40.50.300:FF:001329">
    <property type="entry name" value="Small GTP-binding protein, putative"/>
    <property type="match status" value="1"/>
</dbReference>
<dbReference type="SMART" id="SM00174">
    <property type="entry name" value="RHO"/>
    <property type="match status" value="1"/>
</dbReference>
<feature type="repeat" description="ANK" evidence="3">
    <location>
        <begin position="682"/>
        <end position="705"/>
    </location>
</feature>
<evidence type="ECO:0000256" key="4">
    <source>
        <dbReference type="SAM" id="MobiDB-lite"/>
    </source>
</evidence>
<dbReference type="InterPro" id="IPR036770">
    <property type="entry name" value="Ankyrin_rpt-contain_sf"/>
</dbReference>
<dbReference type="PANTHER" id="PTHR24173:SF74">
    <property type="entry name" value="ANKYRIN REPEAT DOMAIN-CONTAINING PROTEIN 16"/>
    <property type="match status" value="1"/>
</dbReference>
<dbReference type="GO" id="GO:0003924">
    <property type="term" value="F:GTPase activity"/>
    <property type="evidence" value="ECO:0007669"/>
    <property type="project" value="InterPro"/>
</dbReference>
<evidence type="ECO:0000313" key="6">
    <source>
        <dbReference type="Proteomes" id="UP000243217"/>
    </source>
</evidence>
<feature type="region of interest" description="Disordered" evidence="4">
    <location>
        <begin position="429"/>
        <end position="503"/>
    </location>
</feature>
<dbReference type="InterPro" id="IPR001806">
    <property type="entry name" value="Small_GTPase"/>
</dbReference>
<dbReference type="PANTHER" id="PTHR24173">
    <property type="entry name" value="ANKYRIN REPEAT CONTAINING"/>
    <property type="match status" value="1"/>
</dbReference>
<dbReference type="PRINTS" id="PR00449">
    <property type="entry name" value="RASTRNSFRMNG"/>
</dbReference>
<evidence type="ECO:0000313" key="5">
    <source>
        <dbReference type="EMBL" id="OQR97994.1"/>
    </source>
</evidence>
<dbReference type="Pfam" id="PF00071">
    <property type="entry name" value="Ras"/>
    <property type="match status" value="1"/>
</dbReference>
<dbReference type="Pfam" id="PF00023">
    <property type="entry name" value="Ank"/>
    <property type="match status" value="1"/>
</dbReference>
<keyword evidence="2 3" id="KW-0040">ANK repeat</keyword>
<feature type="repeat" description="ANK" evidence="3">
    <location>
        <begin position="928"/>
        <end position="960"/>
    </location>
</feature>
<dbReference type="SMART" id="SM00176">
    <property type="entry name" value="RAN"/>
    <property type="match status" value="1"/>
</dbReference>
<evidence type="ECO:0000256" key="3">
    <source>
        <dbReference type="PROSITE-ProRule" id="PRU00023"/>
    </source>
</evidence>
<feature type="repeat" description="ANK" evidence="3">
    <location>
        <begin position="828"/>
        <end position="860"/>
    </location>
</feature>
<dbReference type="GO" id="GO:0005525">
    <property type="term" value="F:GTP binding"/>
    <property type="evidence" value="ECO:0007669"/>
    <property type="project" value="InterPro"/>
</dbReference>
<name>A0A1V9ZJ29_9STRA</name>
<dbReference type="PROSITE" id="PS51419">
    <property type="entry name" value="RAB"/>
    <property type="match status" value="1"/>
</dbReference>
<dbReference type="SUPFAM" id="SSF52540">
    <property type="entry name" value="P-loop containing nucleoside triphosphate hydrolases"/>
    <property type="match status" value="1"/>
</dbReference>
<dbReference type="Gene3D" id="1.25.40.20">
    <property type="entry name" value="Ankyrin repeat-containing domain"/>
    <property type="match status" value="3"/>
</dbReference>
<gene>
    <name evidence="5" type="ORF">THRCLA_06808</name>
</gene>
<proteinExistence type="predicted"/>
<dbReference type="STRING" id="74557.A0A1V9ZJ29"/>